<feature type="compositionally biased region" description="Polar residues" evidence="1">
    <location>
        <begin position="358"/>
        <end position="367"/>
    </location>
</feature>
<sequence length="585" mass="61742">MPLPFLAIVLIALFVSSAMTPFIHLSNKCLTQYCGGNYLQLPGNFLQLPGNFLPVRWIQAGRHQMPVKGDPTITVILCLVGPITGPQAVQFASEPQPLLTSPSDLGDLGRAAGLWPEASEGGSIPSQVHKSNRTHRVRYVSDSGNLVTIDSESSSSGEHDDRSTSLEQQSRDDDDVESDVSGSPNGSNAAPESPIDMQDNSVPLARVDDGCPVVSTEVEDANSVTPDDTDSYGFRVTVYTEPGAVALHDGNLDMTVYEVNDSDVVSDTRPVYEDSDVDSMAATDDESACGTMPPNGGDFDIAANEVDDMLSDAYSESVVEADDILSDTQSVSGVSDTSSWITTDDSAADCSSPDVESDSSAWITTDDSVPDDSDLGSPITTKTGPLPAGSDAPSLAHSHSGIFGEDDLSHSAASSSRDTTSRLEELNSPALSELADDICAHLDFLLQPTGPDSVEDETLQRMPPSTSVVSSLSTSGRDWEPAAPGFVFSVGAPVPSTSSPTLSTSRLPSLRSPSASDGHAALGNSQDQRDGTPRSKLNTLDLPNCGPPSDTVWLVWLKLALMSSSVVSPLRERFLEAHSHRTDAL</sequence>
<keyword evidence="2" id="KW-0732">Signal</keyword>
<organism evidence="3 4">
    <name type="scientific">Fomitopsis schrenkii</name>
    <name type="common">Brown rot fungus</name>
    <dbReference type="NCBI Taxonomy" id="2126942"/>
    <lineage>
        <taxon>Eukaryota</taxon>
        <taxon>Fungi</taxon>
        <taxon>Dikarya</taxon>
        <taxon>Basidiomycota</taxon>
        <taxon>Agaricomycotina</taxon>
        <taxon>Agaricomycetes</taxon>
        <taxon>Polyporales</taxon>
        <taxon>Fomitopsis</taxon>
    </lineage>
</organism>
<dbReference type="AlphaFoldDB" id="S8DWU3"/>
<protein>
    <submittedName>
        <fullName evidence="3">Uncharacterized protein</fullName>
    </submittedName>
</protein>
<feature type="chain" id="PRO_5004550159" evidence="2">
    <location>
        <begin position="19"/>
        <end position="585"/>
    </location>
</feature>
<dbReference type="HOGENOM" id="CLU_456368_0_0_1"/>
<feature type="region of interest" description="Disordered" evidence="1">
    <location>
        <begin position="110"/>
        <end position="207"/>
    </location>
</feature>
<feature type="region of interest" description="Disordered" evidence="1">
    <location>
        <begin position="497"/>
        <end position="543"/>
    </location>
</feature>
<proteinExistence type="predicted"/>
<name>S8DWU3_FOMSC</name>
<feature type="region of interest" description="Disordered" evidence="1">
    <location>
        <begin position="451"/>
        <end position="476"/>
    </location>
</feature>
<gene>
    <name evidence="3" type="ORF">FOMPIDRAFT_1042811</name>
</gene>
<feature type="compositionally biased region" description="Low complexity" evidence="1">
    <location>
        <begin position="465"/>
        <end position="475"/>
    </location>
</feature>
<feature type="compositionally biased region" description="Low complexity" evidence="1">
    <location>
        <begin position="497"/>
        <end position="514"/>
    </location>
</feature>
<feature type="region of interest" description="Disordered" evidence="1">
    <location>
        <begin position="328"/>
        <end position="424"/>
    </location>
</feature>
<keyword evidence="4" id="KW-1185">Reference proteome</keyword>
<feature type="compositionally biased region" description="Polar residues" evidence="1">
    <location>
        <begin position="181"/>
        <end position="190"/>
    </location>
</feature>
<dbReference type="Proteomes" id="UP000015241">
    <property type="component" value="Unassembled WGS sequence"/>
</dbReference>
<evidence type="ECO:0000256" key="2">
    <source>
        <dbReference type="SAM" id="SignalP"/>
    </source>
</evidence>
<feature type="compositionally biased region" description="Low complexity" evidence="1">
    <location>
        <begin position="335"/>
        <end position="349"/>
    </location>
</feature>
<evidence type="ECO:0000313" key="4">
    <source>
        <dbReference type="Proteomes" id="UP000015241"/>
    </source>
</evidence>
<dbReference type="InParanoid" id="S8DWU3"/>
<evidence type="ECO:0000256" key="1">
    <source>
        <dbReference type="SAM" id="MobiDB-lite"/>
    </source>
</evidence>
<dbReference type="EMBL" id="KE504174">
    <property type="protein sequence ID" value="EPS97611.1"/>
    <property type="molecule type" value="Genomic_DNA"/>
</dbReference>
<evidence type="ECO:0000313" key="3">
    <source>
        <dbReference type="EMBL" id="EPS97611.1"/>
    </source>
</evidence>
<reference evidence="3 4" key="1">
    <citation type="journal article" date="2012" name="Science">
        <title>The Paleozoic origin of enzymatic lignin decomposition reconstructed from 31 fungal genomes.</title>
        <authorList>
            <person name="Floudas D."/>
            <person name="Binder M."/>
            <person name="Riley R."/>
            <person name="Barry K."/>
            <person name="Blanchette R.A."/>
            <person name="Henrissat B."/>
            <person name="Martinez A.T."/>
            <person name="Otillar R."/>
            <person name="Spatafora J.W."/>
            <person name="Yadav J.S."/>
            <person name="Aerts A."/>
            <person name="Benoit I."/>
            <person name="Boyd A."/>
            <person name="Carlson A."/>
            <person name="Copeland A."/>
            <person name="Coutinho P.M."/>
            <person name="de Vries R.P."/>
            <person name="Ferreira P."/>
            <person name="Findley K."/>
            <person name="Foster B."/>
            <person name="Gaskell J."/>
            <person name="Glotzer D."/>
            <person name="Gorecki P."/>
            <person name="Heitman J."/>
            <person name="Hesse C."/>
            <person name="Hori C."/>
            <person name="Igarashi K."/>
            <person name="Jurgens J.A."/>
            <person name="Kallen N."/>
            <person name="Kersten P."/>
            <person name="Kohler A."/>
            <person name="Kuees U."/>
            <person name="Kumar T.K.A."/>
            <person name="Kuo A."/>
            <person name="LaButti K."/>
            <person name="Larrondo L.F."/>
            <person name="Lindquist E."/>
            <person name="Ling A."/>
            <person name="Lombard V."/>
            <person name="Lucas S."/>
            <person name="Lundell T."/>
            <person name="Martin R."/>
            <person name="McLaughlin D.J."/>
            <person name="Morgenstern I."/>
            <person name="Morin E."/>
            <person name="Murat C."/>
            <person name="Nagy L.G."/>
            <person name="Nolan M."/>
            <person name="Ohm R.A."/>
            <person name="Patyshakuliyeva A."/>
            <person name="Rokas A."/>
            <person name="Ruiz-Duenas F.J."/>
            <person name="Sabat G."/>
            <person name="Salamov A."/>
            <person name="Samejima M."/>
            <person name="Schmutz J."/>
            <person name="Slot J.C."/>
            <person name="St John F."/>
            <person name="Stenlid J."/>
            <person name="Sun H."/>
            <person name="Sun S."/>
            <person name="Syed K."/>
            <person name="Tsang A."/>
            <person name="Wiebenga A."/>
            <person name="Young D."/>
            <person name="Pisabarro A."/>
            <person name="Eastwood D.C."/>
            <person name="Martin F."/>
            <person name="Cullen D."/>
            <person name="Grigoriev I.V."/>
            <person name="Hibbett D.S."/>
        </authorList>
    </citation>
    <scope>NUCLEOTIDE SEQUENCE</scope>
    <source>
        <strain evidence="4">FP-58527</strain>
    </source>
</reference>
<feature type="signal peptide" evidence="2">
    <location>
        <begin position="1"/>
        <end position="18"/>
    </location>
</feature>
<accession>S8DWU3</accession>